<keyword evidence="2" id="KW-1185">Reference proteome</keyword>
<reference evidence="1" key="1">
    <citation type="submission" date="2023-04" db="EMBL/GenBank/DDBJ databases">
        <title>Phytophthora lilii NBRC 32176.</title>
        <authorList>
            <person name="Ichikawa N."/>
            <person name="Sato H."/>
            <person name="Tonouchi N."/>
        </authorList>
    </citation>
    <scope>NUCLEOTIDE SEQUENCE</scope>
    <source>
        <strain evidence="1">NBRC 32176</strain>
    </source>
</reference>
<evidence type="ECO:0000313" key="1">
    <source>
        <dbReference type="EMBL" id="GMF31178.1"/>
    </source>
</evidence>
<organism evidence="1 2">
    <name type="scientific">Phytophthora lilii</name>
    <dbReference type="NCBI Taxonomy" id="2077276"/>
    <lineage>
        <taxon>Eukaryota</taxon>
        <taxon>Sar</taxon>
        <taxon>Stramenopiles</taxon>
        <taxon>Oomycota</taxon>
        <taxon>Peronosporomycetes</taxon>
        <taxon>Peronosporales</taxon>
        <taxon>Peronosporaceae</taxon>
        <taxon>Phytophthora</taxon>
    </lineage>
</organism>
<comment type="caution">
    <text evidence="1">The sequence shown here is derived from an EMBL/GenBank/DDBJ whole genome shotgun (WGS) entry which is preliminary data.</text>
</comment>
<gene>
    <name evidence="1" type="ORF">Plil01_001333200</name>
</gene>
<dbReference type="Proteomes" id="UP001165083">
    <property type="component" value="Unassembled WGS sequence"/>
</dbReference>
<accession>A0A9W6WX30</accession>
<name>A0A9W6WX30_9STRA</name>
<dbReference type="OrthoDB" id="93327at2759"/>
<proteinExistence type="predicted"/>
<evidence type="ECO:0000313" key="2">
    <source>
        <dbReference type="Proteomes" id="UP001165083"/>
    </source>
</evidence>
<dbReference type="AlphaFoldDB" id="A0A9W6WX30"/>
<dbReference type="EMBL" id="BSXW01000886">
    <property type="protein sequence ID" value="GMF31178.1"/>
    <property type="molecule type" value="Genomic_DNA"/>
</dbReference>
<sequence length="170" mass="19773">MRYFIITMELLLEGNNKGLSKTGKLKRFIVDNYNEQKEVNHLMDNCQRTGTHHRESRLPPDFDWFINCAWRTSNQVAMMNLEHRLNVVTKLLVAGESRRYPGLWTLVYPKEGAPVELRLHSDLSGLWSHEPLKIDVGNQRLADHANEVHTFRRSVAKLQSPHCSKVLKSR</sequence>
<protein>
    <submittedName>
        <fullName evidence="1">Unnamed protein product</fullName>
    </submittedName>
</protein>